<keyword evidence="3" id="KW-1185">Reference proteome</keyword>
<comment type="caution">
    <text evidence="2">The sequence shown here is derived from an EMBL/GenBank/DDBJ whole genome shotgun (WGS) entry which is preliminary data.</text>
</comment>
<name>A0A922I1R5_DERFA</name>
<evidence type="ECO:0000256" key="1">
    <source>
        <dbReference type="SAM" id="MobiDB-lite"/>
    </source>
</evidence>
<organism evidence="2 3">
    <name type="scientific">Dermatophagoides farinae</name>
    <name type="common">American house dust mite</name>
    <dbReference type="NCBI Taxonomy" id="6954"/>
    <lineage>
        <taxon>Eukaryota</taxon>
        <taxon>Metazoa</taxon>
        <taxon>Ecdysozoa</taxon>
        <taxon>Arthropoda</taxon>
        <taxon>Chelicerata</taxon>
        <taxon>Arachnida</taxon>
        <taxon>Acari</taxon>
        <taxon>Acariformes</taxon>
        <taxon>Sarcoptiformes</taxon>
        <taxon>Astigmata</taxon>
        <taxon>Psoroptidia</taxon>
        <taxon>Analgoidea</taxon>
        <taxon>Pyroglyphidae</taxon>
        <taxon>Dermatophagoidinae</taxon>
        <taxon>Dermatophagoides</taxon>
    </lineage>
</organism>
<feature type="compositionally biased region" description="Low complexity" evidence="1">
    <location>
        <begin position="180"/>
        <end position="197"/>
    </location>
</feature>
<dbReference type="AlphaFoldDB" id="A0A922I1R5"/>
<protein>
    <submittedName>
        <fullName evidence="2">Uncharacterized protein</fullName>
    </submittedName>
</protein>
<dbReference type="Proteomes" id="UP000790347">
    <property type="component" value="Unassembled WGS sequence"/>
</dbReference>
<dbReference type="EMBL" id="ASGP02000003">
    <property type="protein sequence ID" value="KAH9517879.1"/>
    <property type="molecule type" value="Genomic_DNA"/>
</dbReference>
<feature type="compositionally biased region" description="Low complexity" evidence="1">
    <location>
        <begin position="130"/>
        <end position="147"/>
    </location>
</feature>
<feature type="region of interest" description="Disordered" evidence="1">
    <location>
        <begin position="97"/>
        <end position="264"/>
    </location>
</feature>
<feature type="compositionally biased region" description="Pro residues" evidence="1">
    <location>
        <begin position="236"/>
        <end position="246"/>
    </location>
</feature>
<reference evidence="2" key="2">
    <citation type="journal article" date="2022" name="Res Sq">
        <title>Comparative Genomics Reveals Insights into the Divergent Evolution of Astigmatic Mites and Household Pest Adaptations.</title>
        <authorList>
            <person name="Xiong Q."/>
            <person name="Wan A.T.-Y."/>
            <person name="Liu X.-Y."/>
            <person name="Fung C.S.-H."/>
            <person name="Xiao X."/>
            <person name="Malainual N."/>
            <person name="Hou J."/>
            <person name="Wang L."/>
            <person name="Wang M."/>
            <person name="Yang K."/>
            <person name="Cui Y."/>
            <person name="Leung E."/>
            <person name="Nong W."/>
            <person name="Shin S.-K."/>
            <person name="Au S."/>
            <person name="Jeong K.Y."/>
            <person name="Chew F.T."/>
            <person name="Hui J."/>
            <person name="Leung T.F."/>
            <person name="Tungtrongchitr A."/>
            <person name="Zhong N."/>
            <person name="Liu Z."/>
            <person name="Tsui S."/>
        </authorList>
    </citation>
    <scope>NUCLEOTIDE SEQUENCE</scope>
    <source>
        <strain evidence="2">Derf</strain>
        <tissue evidence="2">Whole organism</tissue>
    </source>
</reference>
<proteinExistence type="predicted"/>
<evidence type="ECO:0000313" key="2">
    <source>
        <dbReference type="EMBL" id="KAH9517879.1"/>
    </source>
</evidence>
<sequence>MTIMPQESYIIDEFELNAFDNFDDFKSFSEWQSLNYVQKKLKQMNIGKKRKSIDHDDEPEWLRNNYYRSNNDTINQLSSQEHQESVSLSLQSSYSPKSEIENKLLEPPSPTNTITITDSDTDSNHIIELSSSSSSPSPSLQSSYSPKSEIENKLLEPPSPINMITITDSDTDSNHIIELSSSSSSPSPSLQSSYSPKSEIENRLLEPPSPIGKITISDTDTDSNHIIELSSSSPLPSQPPSPPPSPSTSKTVMENQNNSENQSEKIDQNLDYNQKRMPKNLCSAKLFNRFTPFGWKTFMIIDNNDTKIYELEHVNNIDHDRKVFVDILKTIDTSSSPWSSSSNNNNDNKKLWQQFPIHKASFLNHSKQIDNEFKLYEESDPLLITMALRNNNNNNGEYDSAKNTQQFMDRFLNILERFYHITYTRRILLIEKQNKEKKSSLILKHNIYNDLQEQYKMEKYNHHHHYGCKFNYHKLL</sequence>
<evidence type="ECO:0000313" key="3">
    <source>
        <dbReference type="Proteomes" id="UP000790347"/>
    </source>
</evidence>
<reference evidence="2" key="1">
    <citation type="submission" date="2013-05" db="EMBL/GenBank/DDBJ databases">
        <authorList>
            <person name="Yim A.K.Y."/>
            <person name="Chan T.F."/>
            <person name="Ji K.M."/>
            <person name="Liu X.Y."/>
            <person name="Zhou J.W."/>
            <person name="Li R.Q."/>
            <person name="Yang K.Y."/>
            <person name="Li J."/>
            <person name="Li M."/>
            <person name="Law P.T.W."/>
            <person name="Wu Y.L."/>
            <person name="Cai Z.L."/>
            <person name="Qin H."/>
            <person name="Bao Y."/>
            <person name="Leung R.K.K."/>
            <person name="Ng P.K.S."/>
            <person name="Zou J."/>
            <person name="Zhong X.J."/>
            <person name="Ran P.X."/>
            <person name="Zhong N.S."/>
            <person name="Liu Z.G."/>
            <person name="Tsui S.K.W."/>
        </authorList>
    </citation>
    <scope>NUCLEOTIDE SEQUENCE</scope>
    <source>
        <strain evidence="2">Derf</strain>
        <tissue evidence="2">Whole organism</tissue>
    </source>
</reference>
<accession>A0A922I1R5</accession>
<gene>
    <name evidence="2" type="ORF">DERF_008497</name>
</gene>